<dbReference type="AlphaFoldDB" id="A0A562M855"/>
<proteinExistence type="predicted"/>
<gene>
    <name evidence="4" type="ORF">IQ31_04589</name>
</gene>
<accession>A0A562M855</accession>
<dbReference type="InterPro" id="IPR011006">
    <property type="entry name" value="CheY-like_superfamily"/>
</dbReference>
<dbReference type="PROSITE" id="PS50110">
    <property type="entry name" value="RESPONSE_REGULATORY"/>
    <property type="match status" value="1"/>
</dbReference>
<dbReference type="SMART" id="SM00448">
    <property type="entry name" value="REC"/>
    <property type="match status" value="1"/>
</dbReference>
<keyword evidence="1" id="KW-0597">Phosphoprotein</keyword>
<dbReference type="Proteomes" id="UP000315908">
    <property type="component" value="Unassembled WGS sequence"/>
</dbReference>
<dbReference type="Pfam" id="PF00072">
    <property type="entry name" value="Response_reg"/>
    <property type="match status" value="1"/>
</dbReference>
<dbReference type="GO" id="GO:0000156">
    <property type="term" value="F:phosphorelay response regulator activity"/>
    <property type="evidence" value="ECO:0007669"/>
    <property type="project" value="InterPro"/>
</dbReference>
<dbReference type="Pfam" id="PF04397">
    <property type="entry name" value="LytTR"/>
    <property type="match status" value="1"/>
</dbReference>
<evidence type="ECO:0000259" key="3">
    <source>
        <dbReference type="PROSITE" id="PS50930"/>
    </source>
</evidence>
<evidence type="ECO:0000313" key="4">
    <source>
        <dbReference type="EMBL" id="TWI16136.1"/>
    </source>
</evidence>
<dbReference type="OrthoDB" id="9787344at2"/>
<dbReference type="PANTHER" id="PTHR37299">
    <property type="entry name" value="TRANSCRIPTIONAL REGULATOR-RELATED"/>
    <property type="match status" value="1"/>
</dbReference>
<organism evidence="4 5">
    <name type="scientific">Sphingobacterium siyangense</name>
    <dbReference type="NCBI Taxonomy" id="459529"/>
    <lineage>
        <taxon>Bacteria</taxon>
        <taxon>Pseudomonadati</taxon>
        <taxon>Bacteroidota</taxon>
        <taxon>Sphingobacteriia</taxon>
        <taxon>Sphingobacteriales</taxon>
        <taxon>Sphingobacteriaceae</taxon>
        <taxon>Sphingobacterium</taxon>
    </lineage>
</organism>
<dbReference type="PANTHER" id="PTHR37299:SF1">
    <property type="entry name" value="STAGE 0 SPORULATION PROTEIN A HOMOLOG"/>
    <property type="match status" value="1"/>
</dbReference>
<feature type="modified residue" description="4-aspartylphosphate" evidence="1">
    <location>
        <position position="55"/>
    </location>
</feature>
<dbReference type="GO" id="GO:0003677">
    <property type="term" value="F:DNA binding"/>
    <property type="evidence" value="ECO:0007669"/>
    <property type="project" value="InterPro"/>
</dbReference>
<comment type="caution">
    <text evidence="4">The sequence shown here is derived from an EMBL/GenBank/DDBJ whole genome shotgun (WGS) entry which is preliminary data.</text>
</comment>
<feature type="domain" description="HTH LytTR-type" evidence="3">
    <location>
        <begin position="139"/>
        <end position="211"/>
    </location>
</feature>
<sequence length="242" mass="27602">MILNCVTIDDEPLALGLLNSFIENTPALRLISTYNSTKDIIDRISEIEFELLFLDINMPGINGIEIARSVKELEESKRPKVIFTTAHNEFAVESYEVEALGYLLKPFEYHEFLNVVDKASKYYQSTIAALPNLLGEGALFVRSDHQQIKIAWEDIKFIQGLKDYVAIHLKSSDKTIVTLATLKSLEQKLPLERFRRIQKSYIVALDAVTSLSTNSVWIEDYEITIGEQYKKGLHAIFKKLLT</sequence>
<name>A0A562M855_9SPHI</name>
<dbReference type="RefSeq" id="WP_145330146.1">
    <property type="nucleotide sequence ID" value="NZ_VLKR01000033.1"/>
</dbReference>
<dbReference type="Gene3D" id="3.40.50.2300">
    <property type="match status" value="1"/>
</dbReference>
<dbReference type="InterPro" id="IPR007492">
    <property type="entry name" value="LytTR_DNA-bd_dom"/>
</dbReference>
<reference evidence="4 5" key="1">
    <citation type="journal article" date="2015" name="Stand. Genomic Sci.">
        <title>Genomic Encyclopedia of Bacterial and Archaeal Type Strains, Phase III: the genomes of soil and plant-associated and newly described type strains.</title>
        <authorList>
            <person name="Whitman W.B."/>
            <person name="Woyke T."/>
            <person name="Klenk H.P."/>
            <person name="Zhou Y."/>
            <person name="Lilburn T.G."/>
            <person name="Beck B.J."/>
            <person name="De Vos P."/>
            <person name="Vandamme P."/>
            <person name="Eisen J.A."/>
            <person name="Garrity G."/>
            <person name="Hugenholtz P."/>
            <person name="Kyrpides N.C."/>
        </authorList>
    </citation>
    <scope>NUCLEOTIDE SEQUENCE [LARGE SCALE GENOMIC DNA]</scope>
    <source>
        <strain evidence="4 5">CGMCC 1.6855</strain>
    </source>
</reference>
<dbReference type="InterPro" id="IPR001789">
    <property type="entry name" value="Sig_transdc_resp-reg_receiver"/>
</dbReference>
<dbReference type="EMBL" id="VLKR01000033">
    <property type="protein sequence ID" value="TWI16136.1"/>
    <property type="molecule type" value="Genomic_DNA"/>
</dbReference>
<dbReference type="SUPFAM" id="SSF52172">
    <property type="entry name" value="CheY-like"/>
    <property type="match status" value="1"/>
</dbReference>
<protein>
    <submittedName>
        <fullName evidence="4">LytTR family two component transcriptional regulator</fullName>
    </submittedName>
</protein>
<dbReference type="SMART" id="SM00850">
    <property type="entry name" value="LytTR"/>
    <property type="match status" value="1"/>
</dbReference>
<feature type="domain" description="Response regulatory" evidence="2">
    <location>
        <begin position="4"/>
        <end position="120"/>
    </location>
</feature>
<dbReference type="PROSITE" id="PS50930">
    <property type="entry name" value="HTH_LYTTR"/>
    <property type="match status" value="1"/>
</dbReference>
<dbReference type="InterPro" id="IPR046947">
    <property type="entry name" value="LytR-like"/>
</dbReference>
<dbReference type="Gene3D" id="2.40.50.1020">
    <property type="entry name" value="LytTr DNA-binding domain"/>
    <property type="match status" value="1"/>
</dbReference>
<evidence type="ECO:0000259" key="2">
    <source>
        <dbReference type="PROSITE" id="PS50110"/>
    </source>
</evidence>
<evidence type="ECO:0000256" key="1">
    <source>
        <dbReference type="PROSITE-ProRule" id="PRU00169"/>
    </source>
</evidence>
<evidence type="ECO:0000313" key="5">
    <source>
        <dbReference type="Proteomes" id="UP000315908"/>
    </source>
</evidence>